<keyword evidence="1" id="KW-0732">Signal</keyword>
<feature type="chain" id="PRO_5014500909" evidence="1">
    <location>
        <begin position="26"/>
        <end position="77"/>
    </location>
</feature>
<dbReference type="EMBL" id="CM001217">
    <property type="protein sequence ID" value="KEH44289.1"/>
    <property type="molecule type" value="Genomic_DNA"/>
</dbReference>
<name>A0A072VQJ8_MEDTR</name>
<protein>
    <submittedName>
        <fullName evidence="2">Nodule-specific Glycine Rich Peptide</fullName>
    </submittedName>
</protein>
<evidence type="ECO:0000313" key="2">
    <source>
        <dbReference type="EMBL" id="KEH44289.1"/>
    </source>
</evidence>
<proteinExistence type="predicted"/>
<accession>A0A072VQJ8</accession>
<evidence type="ECO:0000313" key="4">
    <source>
        <dbReference type="Proteomes" id="UP000002051"/>
    </source>
</evidence>
<keyword evidence="4" id="KW-1185">Reference proteome</keyword>
<organism evidence="2 4">
    <name type="scientific">Medicago truncatula</name>
    <name type="common">Barrel medic</name>
    <name type="synonym">Medicago tribuloides</name>
    <dbReference type="NCBI Taxonomy" id="3880"/>
    <lineage>
        <taxon>Eukaryota</taxon>
        <taxon>Viridiplantae</taxon>
        <taxon>Streptophyta</taxon>
        <taxon>Embryophyta</taxon>
        <taxon>Tracheophyta</taxon>
        <taxon>Spermatophyta</taxon>
        <taxon>Magnoliopsida</taxon>
        <taxon>eudicotyledons</taxon>
        <taxon>Gunneridae</taxon>
        <taxon>Pentapetalae</taxon>
        <taxon>rosids</taxon>
        <taxon>fabids</taxon>
        <taxon>Fabales</taxon>
        <taxon>Fabaceae</taxon>
        <taxon>Papilionoideae</taxon>
        <taxon>50 kb inversion clade</taxon>
        <taxon>NPAAA clade</taxon>
        <taxon>Hologalegina</taxon>
        <taxon>IRL clade</taxon>
        <taxon>Trifolieae</taxon>
        <taxon>Medicago</taxon>
    </lineage>
</organism>
<evidence type="ECO:0000256" key="1">
    <source>
        <dbReference type="SAM" id="SignalP"/>
    </source>
</evidence>
<dbReference type="EnsemblPlants" id="KEH44289">
    <property type="protein sequence ID" value="KEH44289"/>
    <property type="gene ID" value="MTR_1g111850"/>
</dbReference>
<reference evidence="2 4" key="1">
    <citation type="journal article" date="2011" name="Nature">
        <title>The Medicago genome provides insight into the evolution of rhizobial symbioses.</title>
        <authorList>
            <person name="Young N.D."/>
            <person name="Debelle F."/>
            <person name="Oldroyd G.E."/>
            <person name="Geurts R."/>
            <person name="Cannon S.B."/>
            <person name="Udvardi M.K."/>
            <person name="Benedito V.A."/>
            <person name="Mayer K.F."/>
            <person name="Gouzy J."/>
            <person name="Schoof H."/>
            <person name="Van de Peer Y."/>
            <person name="Proost S."/>
            <person name="Cook D.R."/>
            <person name="Meyers B.C."/>
            <person name="Spannagl M."/>
            <person name="Cheung F."/>
            <person name="De Mita S."/>
            <person name="Krishnakumar V."/>
            <person name="Gundlach H."/>
            <person name="Zhou S."/>
            <person name="Mudge J."/>
            <person name="Bharti A.K."/>
            <person name="Murray J.D."/>
            <person name="Naoumkina M.A."/>
            <person name="Rosen B."/>
            <person name="Silverstein K.A."/>
            <person name="Tang H."/>
            <person name="Rombauts S."/>
            <person name="Zhao P.X."/>
            <person name="Zhou P."/>
            <person name="Barbe V."/>
            <person name="Bardou P."/>
            <person name="Bechner M."/>
            <person name="Bellec A."/>
            <person name="Berger A."/>
            <person name="Berges H."/>
            <person name="Bidwell S."/>
            <person name="Bisseling T."/>
            <person name="Choisne N."/>
            <person name="Couloux A."/>
            <person name="Denny R."/>
            <person name="Deshpande S."/>
            <person name="Dai X."/>
            <person name="Doyle J.J."/>
            <person name="Dudez A.M."/>
            <person name="Farmer A.D."/>
            <person name="Fouteau S."/>
            <person name="Franken C."/>
            <person name="Gibelin C."/>
            <person name="Gish J."/>
            <person name="Goldstein S."/>
            <person name="Gonzalez A.J."/>
            <person name="Green P.J."/>
            <person name="Hallab A."/>
            <person name="Hartog M."/>
            <person name="Hua A."/>
            <person name="Humphray S.J."/>
            <person name="Jeong D.H."/>
            <person name="Jing Y."/>
            <person name="Jocker A."/>
            <person name="Kenton S.M."/>
            <person name="Kim D.J."/>
            <person name="Klee K."/>
            <person name="Lai H."/>
            <person name="Lang C."/>
            <person name="Lin S."/>
            <person name="Macmil S.L."/>
            <person name="Magdelenat G."/>
            <person name="Matthews L."/>
            <person name="McCorrison J."/>
            <person name="Monaghan E.L."/>
            <person name="Mun J.H."/>
            <person name="Najar F.Z."/>
            <person name="Nicholson C."/>
            <person name="Noirot C."/>
            <person name="O'Bleness M."/>
            <person name="Paule C.R."/>
            <person name="Poulain J."/>
            <person name="Prion F."/>
            <person name="Qin B."/>
            <person name="Qu C."/>
            <person name="Retzel E.F."/>
            <person name="Riddle C."/>
            <person name="Sallet E."/>
            <person name="Samain S."/>
            <person name="Samson N."/>
            <person name="Sanders I."/>
            <person name="Saurat O."/>
            <person name="Scarpelli C."/>
            <person name="Schiex T."/>
            <person name="Segurens B."/>
            <person name="Severin A.J."/>
            <person name="Sherrier D.J."/>
            <person name="Shi R."/>
            <person name="Sims S."/>
            <person name="Singer S.R."/>
            <person name="Sinharoy S."/>
            <person name="Sterck L."/>
            <person name="Viollet A."/>
            <person name="Wang B.B."/>
            <person name="Wang K."/>
            <person name="Wang M."/>
            <person name="Wang X."/>
            <person name="Warfsmann J."/>
            <person name="Weissenbach J."/>
            <person name="White D.D."/>
            <person name="White J.D."/>
            <person name="Wiley G.B."/>
            <person name="Wincker P."/>
            <person name="Xing Y."/>
            <person name="Yang L."/>
            <person name="Yao Z."/>
            <person name="Ying F."/>
            <person name="Zhai J."/>
            <person name="Zhou L."/>
            <person name="Zuber A."/>
            <person name="Denarie J."/>
            <person name="Dixon R.A."/>
            <person name="May G.D."/>
            <person name="Schwartz D.C."/>
            <person name="Rogers J."/>
            <person name="Quetier F."/>
            <person name="Town C.D."/>
            <person name="Roe B.A."/>
        </authorList>
    </citation>
    <scope>NUCLEOTIDE SEQUENCE [LARGE SCALE GENOMIC DNA]</scope>
    <source>
        <strain evidence="2">A17</strain>
        <strain evidence="3 4">cv. Jemalong A17</strain>
    </source>
</reference>
<gene>
    <name evidence="2" type="ordered locus">MTR_1g111850</name>
</gene>
<reference evidence="3" key="3">
    <citation type="submission" date="2015-04" db="UniProtKB">
        <authorList>
            <consortium name="EnsemblPlants"/>
        </authorList>
    </citation>
    <scope>IDENTIFICATION</scope>
    <source>
        <strain evidence="3">cv. Jemalong A17</strain>
    </source>
</reference>
<dbReference type="AlphaFoldDB" id="A0A072VQJ8"/>
<sequence>MVVTRMKIKYFIFLWFTVLLSSIVAVEPFQDMKQFVEIEESKTNIEVDCYAYFENIIDFRDFLDGGNMEDTRKGGDA</sequence>
<evidence type="ECO:0000313" key="3">
    <source>
        <dbReference type="EnsemblPlants" id="KEH44289"/>
    </source>
</evidence>
<dbReference type="Proteomes" id="UP000002051">
    <property type="component" value="Unassembled WGS sequence"/>
</dbReference>
<feature type="signal peptide" evidence="1">
    <location>
        <begin position="1"/>
        <end position="25"/>
    </location>
</feature>
<dbReference type="HOGENOM" id="CLU_2641784_0_0_1"/>
<reference evidence="2 4" key="2">
    <citation type="journal article" date="2014" name="BMC Genomics">
        <title>An improved genome release (version Mt4.0) for the model legume Medicago truncatula.</title>
        <authorList>
            <person name="Tang H."/>
            <person name="Krishnakumar V."/>
            <person name="Bidwell S."/>
            <person name="Rosen B."/>
            <person name="Chan A."/>
            <person name="Zhou S."/>
            <person name="Gentzbittel L."/>
            <person name="Childs K.L."/>
            <person name="Yandell M."/>
            <person name="Gundlach H."/>
            <person name="Mayer K.F."/>
            <person name="Schwartz D.C."/>
            <person name="Town C.D."/>
        </authorList>
    </citation>
    <scope>GENOME REANNOTATION</scope>
    <source>
        <strain evidence="2">A17</strain>
        <strain evidence="3 4">cv. Jemalong A17</strain>
    </source>
</reference>